<keyword evidence="4" id="KW-1185">Reference proteome</keyword>
<dbReference type="Proteomes" id="UP000613768">
    <property type="component" value="Unassembled WGS sequence"/>
</dbReference>
<dbReference type="SMART" id="SM00471">
    <property type="entry name" value="HDc"/>
    <property type="match status" value="1"/>
</dbReference>
<accession>A0AAW3ZJV5</accession>
<evidence type="ECO:0000313" key="3">
    <source>
        <dbReference type="EMBL" id="MBD8526365.1"/>
    </source>
</evidence>
<dbReference type="SUPFAM" id="SSF109604">
    <property type="entry name" value="HD-domain/PDEase-like"/>
    <property type="match status" value="1"/>
</dbReference>
<evidence type="ECO:0000313" key="4">
    <source>
        <dbReference type="Proteomes" id="UP000613768"/>
    </source>
</evidence>
<dbReference type="GO" id="GO:0008832">
    <property type="term" value="F:dGTPase activity"/>
    <property type="evidence" value="ECO:0007669"/>
    <property type="project" value="TreeGrafter"/>
</dbReference>
<evidence type="ECO:0000259" key="2">
    <source>
        <dbReference type="PROSITE" id="PS51831"/>
    </source>
</evidence>
<dbReference type="Pfam" id="PF01966">
    <property type="entry name" value="HD"/>
    <property type="match status" value="1"/>
</dbReference>
<dbReference type="InterPro" id="IPR026875">
    <property type="entry name" value="PHydrolase_assoc_dom"/>
</dbReference>
<dbReference type="Gene3D" id="1.10.3210.10">
    <property type="entry name" value="Hypothetical protein af1432"/>
    <property type="match status" value="1"/>
</dbReference>
<dbReference type="Pfam" id="PF13286">
    <property type="entry name" value="HD_assoc"/>
    <property type="match status" value="1"/>
</dbReference>
<gene>
    <name evidence="3" type="primary">dgt</name>
    <name evidence="3" type="ORF">IFO71_11515</name>
</gene>
<dbReference type="PANTHER" id="PTHR11373">
    <property type="entry name" value="DEOXYNUCLEOSIDE TRIPHOSPHATE TRIPHOSPHOHYDROLASE"/>
    <property type="match status" value="1"/>
</dbReference>
<dbReference type="CDD" id="cd00077">
    <property type="entry name" value="HDc"/>
    <property type="match status" value="1"/>
</dbReference>
<name>A0AAW3ZJV5_9GAMM</name>
<proteinExistence type="predicted"/>
<feature type="domain" description="HD" evidence="2">
    <location>
        <begin position="28"/>
        <end position="189"/>
    </location>
</feature>
<dbReference type="NCBIfam" id="TIGR01353">
    <property type="entry name" value="dGTP_triPase"/>
    <property type="match status" value="1"/>
</dbReference>
<keyword evidence="1" id="KW-0378">Hydrolase</keyword>
<dbReference type="PROSITE" id="PS51831">
    <property type="entry name" value="HD"/>
    <property type="match status" value="1"/>
</dbReference>
<dbReference type="GO" id="GO:0006203">
    <property type="term" value="P:dGTP catabolic process"/>
    <property type="evidence" value="ECO:0007669"/>
    <property type="project" value="TreeGrafter"/>
</dbReference>
<comment type="caution">
    <text evidence="3">The sequence shown here is derived from an EMBL/GenBank/DDBJ whole genome shotgun (WGS) entry which is preliminary data.</text>
</comment>
<reference evidence="3 4" key="1">
    <citation type="submission" date="2020-09" db="EMBL/GenBank/DDBJ databases">
        <title>Pseudoxanthomonas sp. CAU 1598 isolated from sand of Yaerae Beach.</title>
        <authorList>
            <person name="Kim W."/>
        </authorList>
    </citation>
    <scope>NUCLEOTIDE SEQUENCE [LARGE SCALE GENOMIC DNA]</scope>
    <source>
        <strain evidence="3 4">CAU 1598</strain>
    </source>
</reference>
<dbReference type="PANTHER" id="PTHR11373:SF32">
    <property type="entry name" value="DEOXYGUANOSINETRIPHOSPHATE TRIPHOSPHOHYDROLASE"/>
    <property type="match status" value="1"/>
</dbReference>
<dbReference type="InterPro" id="IPR006261">
    <property type="entry name" value="dGTPase"/>
</dbReference>
<sequence>MLYCDYFSRLSGVTQVVSSAEGSVFHNRLTHSLKVAQVARRLAERLVAKYDISTDLLNPDVVETAALAHDLGHPPFGHAAEMELCKLAEKEFGLPDGFEGNAQTFRILTRLATSRSAGVVGLDLTRASLAAVTKYPWRRDLNEDSKDKARRKFGAYEDDLHALDFAIGDRKEQSLEAQIMDVADAITYSVHDLEDFYRAGLIPLERLMKNRSYLRAFFKRWERDKPNSESRKYMNTDSNFQAVENLLDLVFKEIAEPGTQKEAELLEGFRSQAITQFLAGIEYDAASASISLAEEHDHQTNFLQRLVWDYVILSPRLSTQQTGQVRVVRHLARHFHEALTGGELAKVPTRFRATADELYQGKNQQTLSRLAIDIVASLSEAEALAIHRKIMGQASGSVLDLVR</sequence>
<dbReference type="InterPro" id="IPR050135">
    <property type="entry name" value="dGTPase-like"/>
</dbReference>
<dbReference type="AlphaFoldDB" id="A0AAW3ZJV5"/>
<dbReference type="InterPro" id="IPR003607">
    <property type="entry name" value="HD/PDEase_dom"/>
</dbReference>
<dbReference type="InterPro" id="IPR006674">
    <property type="entry name" value="HD_domain"/>
</dbReference>
<evidence type="ECO:0000256" key="1">
    <source>
        <dbReference type="ARBA" id="ARBA00022801"/>
    </source>
</evidence>
<dbReference type="EMBL" id="JACYTR010000021">
    <property type="protein sequence ID" value="MBD8526365.1"/>
    <property type="molecule type" value="Genomic_DNA"/>
</dbReference>
<organism evidence="3 4">
    <name type="scientific">Pseudomarimonas arenosa</name>
    <dbReference type="NCBI Taxonomy" id="2774145"/>
    <lineage>
        <taxon>Bacteria</taxon>
        <taxon>Pseudomonadati</taxon>
        <taxon>Pseudomonadota</taxon>
        <taxon>Gammaproteobacteria</taxon>
        <taxon>Lysobacterales</taxon>
        <taxon>Lysobacteraceae</taxon>
        <taxon>Pseudomarimonas</taxon>
    </lineage>
</organism>
<protein>
    <submittedName>
        <fullName evidence="3">DNTP triphosphohydrolase</fullName>
    </submittedName>
</protein>